<dbReference type="STRING" id="945553.A0A0D2PVX9"/>
<dbReference type="AlphaFoldDB" id="A0A0D2PVX9"/>
<sequence>MTCTRGKFIFTLYLCHRRRSPLALRTFLYLLHASAVSSYEDAINRQSSDIGVAARHENRQRLEDAGGNGWGSAWVGKDPTMLLNPRRDSIEICTQMLLLCLSESRPPESPPRPRSTRSIPFGSVYLRDAGATGLSSISTADPRVSVNRRTAHIRERDRRDGDGLNGSWCLVHGVAGYDYDRSACSGCPLQAVSAYAQPQNNTESLRSPVLELRWCFCGCNQVIYLVGISPLKGLGRWRFLRVTPGSGSPRTQSPLVFRVSRNFPPVVVWSFDH</sequence>
<dbReference type="Proteomes" id="UP000054270">
    <property type="component" value="Unassembled WGS sequence"/>
</dbReference>
<keyword evidence="2" id="KW-1185">Reference proteome</keyword>
<dbReference type="EMBL" id="KN817541">
    <property type="protein sequence ID" value="KJA23650.1"/>
    <property type="molecule type" value="Genomic_DNA"/>
</dbReference>
<proteinExistence type="predicted"/>
<evidence type="ECO:0000313" key="1">
    <source>
        <dbReference type="EMBL" id="KJA23650.1"/>
    </source>
</evidence>
<accession>A0A0D2PVX9</accession>
<reference evidence="2" key="1">
    <citation type="submission" date="2014-04" db="EMBL/GenBank/DDBJ databases">
        <title>Evolutionary Origins and Diversification of the Mycorrhizal Mutualists.</title>
        <authorList>
            <consortium name="DOE Joint Genome Institute"/>
            <consortium name="Mycorrhizal Genomics Consortium"/>
            <person name="Kohler A."/>
            <person name="Kuo A."/>
            <person name="Nagy L.G."/>
            <person name="Floudas D."/>
            <person name="Copeland A."/>
            <person name="Barry K.W."/>
            <person name="Cichocki N."/>
            <person name="Veneault-Fourrey C."/>
            <person name="LaButti K."/>
            <person name="Lindquist E.A."/>
            <person name="Lipzen A."/>
            <person name="Lundell T."/>
            <person name="Morin E."/>
            <person name="Murat C."/>
            <person name="Riley R."/>
            <person name="Ohm R."/>
            <person name="Sun H."/>
            <person name="Tunlid A."/>
            <person name="Henrissat B."/>
            <person name="Grigoriev I.V."/>
            <person name="Hibbett D.S."/>
            <person name="Martin F."/>
        </authorList>
    </citation>
    <scope>NUCLEOTIDE SEQUENCE [LARGE SCALE GENOMIC DNA]</scope>
    <source>
        <strain evidence="2">FD-334 SS-4</strain>
    </source>
</reference>
<name>A0A0D2PVX9_HYPSF</name>
<organism evidence="1 2">
    <name type="scientific">Hypholoma sublateritium (strain FD-334 SS-4)</name>
    <dbReference type="NCBI Taxonomy" id="945553"/>
    <lineage>
        <taxon>Eukaryota</taxon>
        <taxon>Fungi</taxon>
        <taxon>Dikarya</taxon>
        <taxon>Basidiomycota</taxon>
        <taxon>Agaricomycotina</taxon>
        <taxon>Agaricomycetes</taxon>
        <taxon>Agaricomycetidae</taxon>
        <taxon>Agaricales</taxon>
        <taxon>Agaricineae</taxon>
        <taxon>Strophariaceae</taxon>
        <taxon>Hypholoma</taxon>
    </lineage>
</organism>
<protein>
    <submittedName>
        <fullName evidence="1">Uncharacterized protein</fullName>
    </submittedName>
</protein>
<gene>
    <name evidence="1" type="ORF">HYPSUDRAFT_201095</name>
</gene>
<evidence type="ECO:0000313" key="2">
    <source>
        <dbReference type="Proteomes" id="UP000054270"/>
    </source>
</evidence>